<dbReference type="GO" id="GO:0005634">
    <property type="term" value="C:nucleus"/>
    <property type="evidence" value="ECO:0007669"/>
    <property type="project" value="UniProtKB-SubCell"/>
</dbReference>
<evidence type="ECO:0000313" key="6">
    <source>
        <dbReference type="EMBL" id="KAF8720601.1"/>
    </source>
</evidence>
<sequence>MIVACRPAVYTASTQRPSQGKAKAQHHRRNKHVMCAPEASGALADHLKICHEGAKMAAASGNGRSRFAVACGVLSRCVRAETNAGKMASAAAHVRPAATTAESAMLLMPGADVVPDVREEADEAAAPAEAAQLTIMYCGRVLVFDGVMAERAAELLRVAARHGEARGVVKDDIPVARKASLQRFMEKRRDRVTANRPYHTDAFVVSIAAGAHGLT</sequence>
<comment type="function">
    <text evidence="4">Repressor of jasmonate responses.</text>
</comment>
<keyword evidence="3" id="KW-0832">Ubl conjugation</keyword>
<keyword evidence="7" id="KW-1185">Reference proteome</keyword>
<dbReference type="GO" id="GO:2000022">
    <property type="term" value="P:regulation of jasmonic acid mediated signaling pathway"/>
    <property type="evidence" value="ECO:0007669"/>
    <property type="project" value="UniProtKB-UniRule"/>
</dbReference>
<evidence type="ECO:0000313" key="7">
    <source>
        <dbReference type="Proteomes" id="UP000636709"/>
    </source>
</evidence>
<dbReference type="PANTHER" id="PTHR33077:SF64">
    <property type="entry name" value="PROTEIN TIFY"/>
    <property type="match status" value="1"/>
</dbReference>
<comment type="caution">
    <text evidence="6">The sequence shown here is derived from an EMBL/GenBank/DDBJ whole genome shotgun (WGS) entry which is preliminary data.</text>
</comment>
<dbReference type="Proteomes" id="UP000636709">
    <property type="component" value="Unassembled WGS sequence"/>
</dbReference>
<dbReference type="GO" id="GO:0031347">
    <property type="term" value="P:regulation of defense response"/>
    <property type="evidence" value="ECO:0007669"/>
    <property type="project" value="UniProtKB-UniRule"/>
</dbReference>
<dbReference type="Pfam" id="PF06200">
    <property type="entry name" value="tify"/>
    <property type="match status" value="1"/>
</dbReference>
<evidence type="ECO:0000256" key="2">
    <source>
        <dbReference type="ARBA" id="ARBA00022819"/>
    </source>
</evidence>
<evidence type="ECO:0000256" key="1">
    <source>
        <dbReference type="ARBA" id="ARBA00008614"/>
    </source>
</evidence>
<evidence type="ECO:0000259" key="5">
    <source>
        <dbReference type="PROSITE" id="PS51320"/>
    </source>
</evidence>
<name>A0A835C138_9POAL</name>
<dbReference type="EMBL" id="JACEFO010001693">
    <property type="protein sequence ID" value="KAF8720601.1"/>
    <property type="molecule type" value="Genomic_DNA"/>
</dbReference>
<dbReference type="GO" id="GO:0009611">
    <property type="term" value="P:response to wounding"/>
    <property type="evidence" value="ECO:0007669"/>
    <property type="project" value="UniProtKB-UniRule"/>
</dbReference>
<dbReference type="PROSITE" id="PS51320">
    <property type="entry name" value="TIFY"/>
    <property type="match status" value="1"/>
</dbReference>
<feature type="domain" description="Tify" evidence="5">
    <location>
        <begin position="126"/>
        <end position="161"/>
    </location>
</feature>
<dbReference type="InterPro" id="IPR018467">
    <property type="entry name" value="CCT_CS"/>
</dbReference>
<organism evidence="6 7">
    <name type="scientific">Digitaria exilis</name>
    <dbReference type="NCBI Taxonomy" id="1010633"/>
    <lineage>
        <taxon>Eukaryota</taxon>
        <taxon>Viridiplantae</taxon>
        <taxon>Streptophyta</taxon>
        <taxon>Embryophyta</taxon>
        <taxon>Tracheophyta</taxon>
        <taxon>Spermatophyta</taxon>
        <taxon>Magnoliopsida</taxon>
        <taxon>Liliopsida</taxon>
        <taxon>Poales</taxon>
        <taxon>Poaceae</taxon>
        <taxon>PACMAD clade</taxon>
        <taxon>Panicoideae</taxon>
        <taxon>Panicodae</taxon>
        <taxon>Paniceae</taxon>
        <taxon>Anthephorinae</taxon>
        <taxon>Digitaria</taxon>
    </lineage>
</organism>
<comment type="domain">
    <text evidence="4">The jas domain is required for interaction with COI1.</text>
</comment>
<accession>A0A835C138</accession>
<evidence type="ECO:0000256" key="4">
    <source>
        <dbReference type="RuleBase" id="RU369065"/>
    </source>
</evidence>
<dbReference type="InterPro" id="IPR010399">
    <property type="entry name" value="Tify_dom"/>
</dbReference>
<dbReference type="InterPro" id="IPR040390">
    <property type="entry name" value="TIFY/JAZ"/>
</dbReference>
<keyword evidence="2 4" id="KW-1184">Jasmonic acid signaling pathway</keyword>
<protein>
    <recommendedName>
        <fullName evidence="4">Protein TIFY</fullName>
    </recommendedName>
    <alternativeName>
        <fullName evidence="4">Jasmonate ZIM domain-containing protein</fullName>
    </alternativeName>
</protein>
<dbReference type="AlphaFoldDB" id="A0A835C138"/>
<gene>
    <name evidence="6" type="ORF">HU200_023670</name>
</gene>
<comment type="subcellular location">
    <subcellularLocation>
        <location evidence="4">Nucleus</location>
    </subcellularLocation>
</comment>
<proteinExistence type="inferred from homology"/>
<keyword evidence="4" id="KW-0539">Nucleus</keyword>
<reference evidence="6" key="1">
    <citation type="submission" date="2020-07" db="EMBL/GenBank/DDBJ databases">
        <title>Genome sequence and genetic diversity analysis of an under-domesticated orphan crop, white fonio (Digitaria exilis).</title>
        <authorList>
            <person name="Bennetzen J.L."/>
            <person name="Chen S."/>
            <person name="Ma X."/>
            <person name="Wang X."/>
            <person name="Yssel A.E.J."/>
            <person name="Chaluvadi S.R."/>
            <person name="Johnson M."/>
            <person name="Gangashetty P."/>
            <person name="Hamidou F."/>
            <person name="Sanogo M.D."/>
            <person name="Zwaenepoel A."/>
            <person name="Wallace J."/>
            <person name="Van De Peer Y."/>
            <person name="Van Deynze A."/>
        </authorList>
    </citation>
    <scope>NUCLEOTIDE SEQUENCE</scope>
    <source>
        <tissue evidence="6">Leaves</tissue>
    </source>
</reference>
<comment type="similarity">
    <text evidence="1 4">Belongs to the TIFY/JAZ family.</text>
</comment>
<dbReference type="SMART" id="SM00979">
    <property type="entry name" value="TIFY"/>
    <property type="match status" value="1"/>
</dbReference>
<dbReference type="PANTHER" id="PTHR33077">
    <property type="entry name" value="PROTEIN TIFY 4A-RELATED-RELATED"/>
    <property type="match status" value="1"/>
</dbReference>
<dbReference type="OrthoDB" id="666749at2759"/>
<evidence type="ECO:0000256" key="3">
    <source>
        <dbReference type="ARBA" id="ARBA00022843"/>
    </source>
</evidence>
<dbReference type="Pfam" id="PF09425">
    <property type="entry name" value="Jas_motif"/>
    <property type="match status" value="1"/>
</dbReference>